<dbReference type="Gene3D" id="3.40.50.12780">
    <property type="entry name" value="N-terminal domain of ligase-like"/>
    <property type="match status" value="1"/>
</dbReference>
<protein>
    <submittedName>
        <fullName evidence="3">Acetyl-CoA synthetase-like protein</fullName>
    </submittedName>
</protein>
<dbReference type="PANTHER" id="PTHR43347">
    <property type="entry name" value="ACYL-COA SYNTHETASE"/>
    <property type="match status" value="1"/>
</dbReference>
<name>A0A1Y2CBG0_9FUNG</name>
<accession>A0A1Y2CBG0</accession>
<dbReference type="Pfam" id="PF00501">
    <property type="entry name" value="AMP-binding"/>
    <property type="match status" value="2"/>
</dbReference>
<feature type="domain" description="AMP-binding enzyme C-terminal" evidence="2">
    <location>
        <begin position="479"/>
        <end position="544"/>
    </location>
</feature>
<feature type="domain" description="AMP-dependent synthetase/ligase" evidence="1">
    <location>
        <begin position="50"/>
        <end position="150"/>
    </location>
</feature>
<dbReference type="InterPro" id="IPR025110">
    <property type="entry name" value="AMP-bd_C"/>
</dbReference>
<dbReference type="STRING" id="329046.A0A1Y2CBG0"/>
<dbReference type="EMBL" id="MCGO01000022">
    <property type="protein sequence ID" value="ORY44373.1"/>
    <property type="molecule type" value="Genomic_DNA"/>
</dbReference>
<dbReference type="OrthoDB" id="1706066at2759"/>
<dbReference type="InterPro" id="IPR042099">
    <property type="entry name" value="ANL_N_sf"/>
</dbReference>
<evidence type="ECO:0000313" key="3">
    <source>
        <dbReference type="EMBL" id="ORY44373.1"/>
    </source>
</evidence>
<dbReference type="PANTHER" id="PTHR43347:SF3">
    <property type="entry name" value="ACYL-COA SYNTHETASE SHORT-CHAIN FAMILY MEMBER 3, MITOCHONDRIAL"/>
    <property type="match status" value="1"/>
</dbReference>
<organism evidence="3 4">
    <name type="scientific">Rhizoclosmatium globosum</name>
    <dbReference type="NCBI Taxonomy" id="329046"/>
    <lineage>
        <taxon>Eukaryota</taxon>
        <taxon>Fungi</taxon>
        <taxon>Fungi incertae sedis</taxon>
        <taxon>Chytridiomycota</taxon>
        <taxon>Chytridiomycota incertae sedis</taxon>
        <taxon>Chytridiomycetes</taxon>
        <taxon>Chytridiales</taxon>
        <taxon>Chytriomycetaceae</taxon>
        <taxon>Rhizoclosmatium</taxon>
    </lineage>
</organism>
<keyword evidence="4" id="KW-1185">Reference proteome</keyword>
<dbReference type="InterPro" id="IPR045851">
    <property type="entry name" value="AMP-bd_C_sf"/>
</dbReference>
<evidence type="ECO:0000259" key="1">
    <source>
        <dbReference type="Pfam" id="PF00501"/>
    </source>
</evidence>
<dbReference type="InterPro" id="IPR000873">
    <property type="entry name" value="AMP-dep_synth/lig_dom"/>
</dbReference>
<dbReference type="Gene3D" id="3.30.300.30">
    <property type="match status" value="1"/>
</dbReference>
<sequence length="567" mass="61583">PVLLLGHVARGIDWAQGPTFAASTESPVLETRGRLSLYHNLVSRHISDQKTRNQAALVYDGPLALNPKGSRGVKQTLSYAQLDQCVRAVALKLLRLGVTTGDAVAAMLACVRIGAVHAVVFGGFAAAELAKRINDAKPKVIIYASCGLEPNKLFPYKPAVDEALAQSAYKPPHLILLNRPELPINPFPADGIHHPFPIPLHYREHEMKTMPDPVVLDAGAPLYLLTLLGVVRDVGGHAVSLKHAMDSVLGVKKGEVFFAASDIGWVVGHTFIVYGPLIQGCTTVLYEGKPIMPGVDGAGAFWRLIQEYKINALYTAPTAIRAIRKEDPDGLLLKKYNLKSLHDVFLAGERCDPDTAVFFTQNLTETGAPITGACVMRDGHLTLPKMGSCGPPVPGYDVRVLVPPKHHKDYENTHENSPGVIATKDWVPASAVKLPLPPGCFPTLWNNHAGYKKSYFEKFPGYYDLTDQGYIDKDGYLTVLGRSDDVLNGEKPIGFIVLKATSAGQDDSAQVERELIAAVRTKIGAVACFDRVVVLKRLPKTRRGLRMDPEVLNEVAKALGAKKTSKL</sequence>
<dbReference type="GO" id="GO:0050218">
    <property type="term" value="F:propionate-CoA ligase activity"/>
    <property type="evidence" value="ECO:0007669"/>
    <property type="project" value="TreeGrafter"/>
</dbReference>
<dbReference type="Pfam" id="PF13193">
    <property type="entry name" value="AMP-binding_C"/>
    <property type="match status" value="1"/>
</dbReference>
<evidence type="ECO:0000313" key="4">
    <source>
        <dbReference type="Proteomes" id="UP000193642"/>
    </source>
</evidence>
<proteinExistence type="predicted"/>
<dbReference type="Proteomes" id="UP000193642">
    <property type="component" value="Unassembled WGS sequence"/>
</dbReference>
<comment type="caution">
    <text evidence="3">The sequence shown here is derived from an EMBL/GenBank/DDBJ whole genome shotgun (WGS) entry which is preliminary data.</text>
</comment>
<dbReference type="SUPFAM" id="SSF56801">
    <property type="entry name" value="Acetyl-CoA synthetase-like"/>
    <property type="match status" value="1"/>
</dbReference>
<gene>
    <name evidence="3" type="ORF">BCR33DRAFT_716925</name>
</gene>
<evidence type="ECO:0000259" key="2">
    <source>
        <dbReference type="Pfam" id="PF13193"/>
    </source>
</evidence>
<feature type="domain" description="AMP-dependent synthetase/ligase" evidence="1">
    <location>
        <begin position="244"/>
        <end position="402"/>
    </location>
</feature>
<feature type="non-terminal residue" evidence="3">
    <location>
        <position position="1"/>
    </location>
</feature>
<dbReference type="AlphaFoldDB" id="A0A1Y2CBG0"/>
<reference evidence="3 4" key="1">
    <citation type="submission" date="2016-07" db="EMBL/GenBank/DDBJ databases">
        <title>Pervasive Adenine N6-methylation of Active Genes in Fungi.</title>
        <authorList>
            <consortium name="DOE Joint Genome Institute"/>
            <person name="Mondo S.J."/>
            <person name="Dannebaum R.O."/>
            <person name="Kuo R.C."/>
            <person name="Labutti K."/>
            <person name="Haridas S."/>
            <person name="Kuo A."/>
            <person name="Salamov A."/>
            <person name="Ahrendt S.R."/>
            <person name="Lipzen A."/>
            <person name="Sullivan W."/>
            <person name="Andreopoulos W.B."/>
            <person name="Clum A."/>
            <person name="Lindquist E."/>
            <person name="Daum C."/>
            <person name="Ramamoorthy G.K."/>
            <person name="Gryganskyi A."/>
            <person name="Culley D."/>
            <person name="Magnuson J.K."/>
            <person name="James T.Y."/>
            <person name="O'Malley M.A."/>
            <person name="Stajich J.E."/>
            <person name="Spatafora J.W."/>
            <person name="Visel A."/>
            <person name="Grigoriev I.V."/>
        </authorList>
    </citation>
    <scope>NUCLEOTIDE SEQUENCE [LARGE SCALE GENOMIC DNA]</scope>
    <source>
        <strain evidence="3 4">JEL800</strain>
    </source>
</reference>